<reference evidence="2" key="1">
    <citation type="submission" date="2016-10" db="EMBL/GenBank/DDBJ databases">
        <authorList>
            <person name="Varghese N."/>
            <person name="Submissions S."/>
        </authorList>
    </citation>
    <scope>NUCLEOTIDE SEQUENCE [LARGE SCALE GENOMIC DNA]</scope>
    <source>
        <strain evidence="2">DSM 44498</strain>
    </source>
</reference>
<name>A0A1H4M540_9NOCA</name>
<accession>A0A1H4M540</accession>
<gene>
    <name evidence="1" type="ORF">SAMN04490239_1611</name>
</gene>
<keyword evidence="2" id="KW-1185">Reference proteome</keyword>
<dbReference type="EMBL" id="FNSV01000005">
    <property type="protein sequence ID" value="SEB77542.1"/>
    <property type="molecule type" value="Genomic_DNA"/>
</dbReference>
<evidence type="ECO:0000313" key="1">
    <source>
        <dbReference type="EMBL" id="SEB77542.1"/>
    </source>
</evidence>
<evidence type="ECO:0000313" key="2">
    <source>
        <dbReference type="Proteomes" id="UP000183561"/>
    </source>
</evidence>
<dbReference type="Proteomes" id="UP000183561">
    <property type="component" value="Unassembled WGS sequence"/>
</dbReference>
<dbReference type="AlphaFoldDB" id="A0A1H4M540"/>
<sequence>MRHSQTCAVDNVVVLPTDSSVVGEHRHWQGLGGGAPAGQARAHTPFSRVRPLLTRVRRFIDAHRVRSQASFLRTPRYRSLRRWPFFGRGPGDDPLNGRAGGIVLLELRGAGPGAGGPQQLLVRVDGHRTAVLRCGAPGSERATGAYPAEGHRPLWAHRPAVPGGAGDGATGLVDREVVEGESAVHGRAQRFGLDHRVVPGGPVDGTGSPVP</sequence>
<proteinExistence type="predicted"/>
<protein>
    <submittedName>
        <fullName evidence="1">Uncharacterized protein</fullName>
    </submittedName>
</protein>
<organism evidence="1 2">
    <name type="scientific">Rhodococcus koreensis</name>
    <dbReference type="NCBI Taxonomy" id="99653"/>
    <lineage>
        <taxon>Bacteria</taxon>
        <taxon>Bacillati</taxon>
        <taxon>Actinomycetota</taxon>
        <taxon>Actinomycetes</taxon>
        <taxon>Mycobacteriales</taxon>
        <taxon>Nocardiaceae</taxon>
        <taxon>Rhodococcus</taxon>
    </lineage>
</organism>